<keyword evidence="12" id="KW-1185">Reference proteome</keyword>
<dbReference type="GO" id="GO:0005737">
    <property type="term" value="C:cytoplasm"/>
    <property type="evidence" value="ECO:0007669"/>
    <property type="project" value="TreeGrafter"/>
</dbReference>
<evidence type="ECO:0000256" key="9">
    <source>
        <dbReference type="SAM" id="MobiDB-lite"/>
    </source>
</evidence>
<evidence type="ECO:0000256" key="5">
    <source>
        <dbReference type="ARBA" id="ARBA00022771"/>
    </source>
</evidence>
<dbReference type="FunFam" id="3.30.40.10:FF:000127">
    <property type="entry name" value="E3 ubiquitin-protein ligase RNF181"/>
    <property type="match status" value="1"/>
</dbReference>
<dbReference type="GO" id="GO:0008270">
    <property type="term" value="F:zinc ion binding"/>
    <property type="evidence" value="ECO:0007669"/>
    <property type="project" value="UniProtKB-KW"/>
</dbReference>
<keyword evidence="5 8" id="KW-0863">Zinc-finger</keyword>
<sequence length="378" mass="40122">MADHGRHDQESIPENDPRHFHNRQQEGASSGEAAPAPGSPEPGHEPVSHPGQRDENISETSPAHQDEPSSNETPNRGGAADAADAASGTNPHTAHPHVPRFTFRFATHDTPQVTFVTFMTGNMTGNMPPPPTQNAPPVTFFGMQFIPSFTVFPPPPPPTVNNSPPAEADHNNTTQQQQQGEHPANPEQQQPGSEPHPQPTQNQHQPNGPHPIFPPNNLLATILTSLFNPANAVFGDAVYSQEAFDRILTQLREQAQPGGAPPASQAALDRLQVREVDDKMLAACGGSSKCVVCVDDMAKGEKAAVLPCEHFFHGECVMPWLRLHGTCPVCRRSVEVEGQGDGAKKTMGAGGGEVGNGAAAPGAEPEARSEATEGMDCS</sequence>
<dbReference type="GO" id="GO:0061630">
    <property type="term" value="F:ubiquitin protein ligase activity"/>
    <property type="evidence" value="ECO:0007669"/>
    <property type="project" value="UniProtKB-EC"/>
</dbReference>
<gene>
    <name evidence="11" type="ORF">NEMBOFW57_009994</name>
</gene>
<dbReference type="InterPro" id="IPR013083">
    <property type="entry name" value="Znf_RING/FYVE/PHD"/>
</dbReference>
<dbReference type="Gene3D" id="3.30.40.10">
    <property type="entry name" value="Zinc/RING finger domain, C3HC4 (zinc finger)"/>
    <property type="match status" value="1"/>
</dbReference>
<feature type="region of interest" description="Disordered" evidence="9">
    <location>
        <begin position="149"/>
        <end position="216"/>
    </location>
</feature>
<feature type="compositionally biased region" description="Basic and acidic residues" evidence="9">
    <location>
        <begin position="1"/>
        <end position="19"/>
    </location>
</feature>
<evidence type="ECO:0000256" key="4">
    <source>
        <dbReference type="ARBA" id="ARBA00022723"/>
    </source>
</evidence>
<feature type="compositionally biased region" description="Low complexity" evidence="9">
    <location>
        <begin position="26"/>
        <end position="36"/>
    </location>
</feature>
<feature type="compositionally biased region" description="Polar residues" evidence="9">
    <location>
        <begin position="58"/>
        <end position="74"/>
    </location>
</feature>
<dbReference type="InterPro" id="IPR001841">
    <property type="entry name" value="Znf_RING"/>
</dbReference>
<evidence type="ECO:0000259" key="10">
    <source>
        <dbReference type="PROSITE" id="PS50089"/>
    </source>
</evidence>
<evidence type="ECO:0000313" key="11">
    <source>
        <dbReference type="EMBL" id="KAG7285367.1"/>
    </source>
</evidence>
<feature type="region of interest" description="Disordered" evidence="9">
    <location>
        <begin position="338"/>
        <end position="378"/>
    </location>
</feature>
<dbReference type="SUPFAM" id="SSF57850">
    <property type="entry name" value="RING/U-box"/>
    <property type="match status" value="1"/>
</dbReference>
<proteinExistence type="predicted"/>
<evidence type="ECO:0000256" key="7">
    <source>
        <dbReference type="ARBA" id="ARBA00022833"/>
    </source>
</evidence>
<evidence type="ECO:0000256" key="3">
    <source>
        <dbReference type="ARBA" id="ARBA00022679"/>
    </source>
</evidence>
<name>A0AAD4ETR6_9PEZI</name>
<evidence type="ECO:0000313" key="12">
    <source>
        <dbReference type="Proteomes" id="UP001197093"/>
    </source>
</evidence>
<feature type="domain" description="RING-type" evidence="10">
    <location>
        <begin position="290"/>
        <end position="331"/>
    </location>
</feature>
<feature type="compositionally biased region" description="Basic and acidic residues" evidence="9">
    <location>
        <begin position="42"/>
        <end position="56"/>
    </location>
</feature>
<feature type="compositionally biased region" description="Polar residues" evidence="9">
    <location>
        <begin position="171"/>
        <end position="192"/>
    </location>
</feature>
<keyword evidence="3" id="KW-0808">Transferase</keyword>
<comment type="caution">
    <text evidence="11">The sequence shown here is derived from an EMBL/GenBank/DDBJ whole genome shotgun (WGS) entry which is preliminary data.</text>
</comment>
<evidence type="ECO:0000256" key="2">
    <source>
        <dbReference type="ARBA" id="ARBA00012483"/>
    </source>
</evidence>
<reference evidence="11" key="1">
    <citation type="submission" date="2023-02" db="EMBL/GenBank/DDBJ databases">
        <authorList>
            <person name="Palmer J.M."/>
        </authorList>
    </citation>
    <scope>NUCLEOTIDE SEQUENCE</scope>
    <source>
        <strain evidence="11">FW57</strain>
    </source>
</reference>
<evidence type="ECO:0000256" key="1">
    <source>
        <dbReference type="ARBA" id="ARBA00000900"/>
    </source>
</evidence>
<organism evidence="11 12">
    <name type="scientific">Staphylotrichum longicolle</name>
    <dbReference type="NCBI Taxonomy" id="669026"/>
    <lineage>
        <taxon>Eukaryota</taxon>
        <taxon>Fungi</taxon>
        <taxon>Dikarya</taxon>
        <taxon>Ascomycota</taxon>
        <taxon>Pezizomycotina</taxon>
        <taxon>Sordariomycetes</taxon>
        <taxon>Sordariomycetidae</taxon>
        <taxon>Sordariales</taxon>
        <taxon>Chaetomiaceae</taxon>
        <taxon>Staphylotrichum</taxon>
    </lineage>
</organism>
<dbReference type="CDD" id="cd16454">
    <property type="entry name" value="RING-H2_PA-TM-RING"/>
    <property type="match status" value="1"/>
</dbReference>
<keyword evidence="6" id="KW-0833">Ubl conjugation pathway</keyword>
<dbReference type="Pfam" id="PF13639">
    <property type="entry name" value="zf-RING_2"/>
    <property type="match status" value="1"/>
</dbReference>
<dbReference type="GO" id="GO:0016567">
    <property type="term" value="P:protein ubiquitination"/>
    <property type="evidence" value="ECO:0007669"/>
    <property type="project" value="TreeGrafter"/>
</dbReference>
<keyword evidence="7" id="KW-0862">Zinc</keyword>
<dbReference type="EMBL" id="JAHCVI010000005">
    <property type="protein sequence ID" value="KAG7285367.1"/>
    <property type="molecule type" value="Genomic_DNA"/>
</dbReference>
<dbReference type="SMART" id="SM00184">
    <property type="entry name" value="RING"/>
    <property type="match status" value="1"/>
</dbReference>
<evidence type="ECO:0000256" key="6">
    <source>
        <dbReference type="ARBA" id="ARBA00022786"/>
    </source>
</evidence>
<dbReference type="Proteomes" id="UP001197093">
    <property type="component" value="Unassembled WGS sequence"/>
</dbReference>
<feature type="region of interest" description="Disordered" evidence="9">
    <location>
        <begin position="1"/>
        <end position="97"/>
    </location>
</feature>
<evidence type="ECO:0000256" key="8">
    <source>
        <dbReference type="PROSITE-ProRule" id="PRU00175"/>
    </source>
</evidence>
<dbReference type="EC" id="2.3.2.27" evidence="2"/>
<accession>A0AAD4ETR6</accession>
<dbReference type="PANTHER" id="PTHR15710:SF243">
    <property type="entry name" value="E3 UBIQUITIN-PROTEIN LIGASE PRAJA-2 ISOFORM X1"/>
    <property type="match status" value="1"/>
</dbReference>
<comment type="catalytic activity">
    <reaction evidence="1">
        <text>S-ubiquitinyl-[E2 ubiquitin-conjugating enzyme]-L-cysteine + [acceptor protein]-L-lysine = [E2 ubiquitin-conjugating enzyme]-L-cysteine + N(6)-ubiquitinyl-[acceptor protein]-L-lysine.</text>
        <dbReference type="EC" id="2.3.2.27"/>
    </reaction>
</comment>
<protein>
    <recommendedName>
        <fullName evidence="2">RING-type E3 ubiquitin transferase</fullName>
        <ecNumber evidence="2">2.3.2.27</ecNumber>
    </recommendedName>
</protein>
<dbReference type="PROSITE" id="PS50089">
    <property type="entry name" value="ZF_RING_2"/>
    <property type="match status" value="1"/>
</dbReference>
<dbReference type="PANTHER" id="PTHR15710">
    <property type="entry name" value="E3 UBIQUITIN-PROTEIN LIGASE PRAJA"/>
    <property type="match status" value="1"/>
</dbReference>
<keyword evidence="4" id="KW-0479">Metal-binding</keyword>
<dbReference type="AlphaFoldDB" id="A0AAD4ETR6"/>